<dbReference type="Pfam" id="PF02621">
    <property type="entry name" value="VitK2_biosynth"/>
    <property type="match status" value="1"/>
</dbReference>
<dbReference type="PANTHER" id="PTHR37690">
    <property type="entry name" value="CHORISMATE DEHYDRATASE"/>
    <property type="match status" value="1"/>
</dbReference>
<evidence type="ECO:0000256" key="2">
    <source>
        <dbReference type="ARBA" id="ARBA00023239"/>
    </source>
</evidence>
<keyword evidence="5" id="KW-1185">Reference proteome</keyword>
<gene>
    <name evidence="4" type="ORF">AOG54_04910</name>
    <name evidence="3" type="ORF">SE19_04530</name>
</gene>
<reference evidence="3 6" key="1">
    <citation type="submission" date="2015-09" db="EMBL/GenBank/DDBJ databases">
        <title>Draft genome sequence of Acidiplasma aeolicum DSM 18409.</title>
        <authorList>
            <person name="Hemp J."/>
        </authorList>
    </citation>
    <scope>NUCLEOTIDE SEQUENCE [LARGE SCALE GENOMIC DNA]</scope>
    <source>
        <strain evidence="3 6">V</strain>
    </source>
</reference>
<name>A0A0P9F4J8_9ARCH</name>
<dbReference type="Proteomes" id="UP000050515">
    <property type="component" value="Unassembled WGS sequence"/>
</dbReference>
<sequence>MYGIINLIHSDPLFYALNNKIEIKRDTAFNILGMIEKDELDAGMVSLVQFLNSDLKLIETANIHTLSNTMSTLLISRNKHIENNIEIAVTSLTATTSFYLSLILNKMGIKYELIKSKYTDAQHLLNNNDYALVIGDDALLAYKSNYNIIFDIGYEFSRLFNLMPVYAVTASKRDFDHKIIDNAIAASKNYVEKSIIKNQAKVKKEILKFYYNTIKYDYNFEVNETVNFLKNIILKNEYINQ</sequence>
<protein>
    <recommendedName>
        <fullName evidence="7">Chorismate dehydratase</fullName>
    </recommendedName>
</protein>
<evidence type="ECO:0000313" key="3">
    <source>
        <dbReference type="EMBL" id="KPV46682.1"/>
    </source>
</evidence>
<evidence type="ECO:0000313" key="4">
    <source>
        <dbReference type="EMBL" id="KQB34458.1"/>
    </source>
</evidence>
<dbReference type="GO" id="GO:0009234">
    <property type="term" value="P:menaquinone biosynthetic process"/>
    <property type="evidence" value="ECO:0007669"/>
    <property type="project" value="UniProtKB-KW"/>
</dbReference>
<evidence type="ECO:0000256" key="1">
    <source>
        <dbReference type="ARBA" id="ARBA00022428"/>
    </source>
</evidence>
<proteinExistence type="predicted"/>
<dbReference type="InterPro" id="IPR003773">
    <property type="entry name" value="Menaquinone_biosynth"/>
</dbReference>
<dbReference type="RefSeq" id="WP_054964153.1">
    <property type="nucleotide sequence ID" value="NZ_LJCQ01000199.1"/>
</dbReference>
<evidence type="ECO:0008006" key="7">
    <source>
        <dbReference type="Google" id="ProtNLM"/>
    </source>
</evidence>
<keyword evidence="2" id="KW-0456">Lyase</keyword>
<dbReference type="Gene3D" id="3.40.190.10">
    <property type="entry name" value="Periplasmic binding protein-like II"/>
    <property type="match status" value="2"/>
</dbReference>
<dbReference type="OrthoDB" id="57195at2157"/>
<dbReference type="EMBL" id="LJCQ01000199">
    <property type="protein sequence ID" value="KPV46682.1"/>
    <property type="molecule type" value="Genomic_DNA"/>
</dbReference>
<dbReference type="Proteomes" id="UP000050320">
    <property type="component" value="Unassembled WGS sequence"/>
</dbReference>
<organism evidence="3 6">
    <name type="scientific">Acidiplasma aeolicum</name>
    <dbReference type="NCBI Taxonomy" id="507754"/>
    <lineage>
        <taxon>Archaea</taxon>
        <taxon>Methanobacteriati</taxon>
        <taxon>Thermoplasmatota</taxon>
        <taxon>Thermoplasmata</taxon>
        <taxon>Thermoplasmatales</taxon>
        <taxon>Ferroplasmaceae</taxon>
        <taxon>Acidiplasma</taxon>
    </lineage>
</organism>
<dbReference type="SUPFAM" id="SSF53850">
    <property type="entry name" value="Periplasmic binding protein-like II"/>
    <property type="match status" value="1"/>
</dbReference>
<comment type="caution">
    <text evidence="3">The sequence shown here is derived from an EMBL/GenBank/DDBJ whole genome shotgun (WGS) entry which is preliminary data.</text>
</comment>
<keyword evidence="1" id="KW-0474">Menaquinone biosynthesis</keyword>
<dbReference type="InterPro" id="IPR030868">
    <property type="entry name" value="MqnA"/>
</dbReference>
<reference evidence="4 5" key="2">
    <citation type="submission" date="2015-09" db="EMBL/GenBank/DDBJ databases">
        <title>Heavy metals and arsenic resistance mechanisms in polyextremophilic archaea of the family Ferroplasmaceae.</title>
        <authorList>
            <person name="Bulaev A.G."/>
            <person name="Kanygina A.V."/>
        </authorList>
    </citation>
    <scope>NUCLEOTIDE SEQUENCE [LARGE SCALE GENOMIC DNA]</scope>
    <source>
        <strain evidence="4 5">VT</strain>
    </source>
</reference>
<dbReference type="PANTHER" id="PTHR37690:SF1">
    <property type="entry name" value="CHORISMATE DEHYDRATASE"/>
    <property type="match status" value="1"/>
</dbReference>
<dbReference type="AlphaFoldDB" id="A0A0P9F4J8"/>
<accession>A0A0P9F4J8</accession>
<dbReference type="PATRIC" id="fig|507754.4.peg.546"/>
<dbReference type="EMBL" id="LKBG01000240">
    <property type="protein sequence ID" value="KQB34458.1"/>
    <property type="molecule type" value="Genomic_DNA"/>
</dbReference>
<evidence type="ECO:0000313" key="6">
    <source>
        <dbReference type="Proteomes" id="UP000050515"/>
    </source>
</evidence>
<dbReference type="GO" id="GO:0016829">
    <property type="term" value="F:lyase activity"/>
    <property type="evidence" value="ECO:0007669"/>
    <property type="project" value="UniProtKB-KW"/>
</dbReference>
<evidence type="ECO:0000313" key="5">
    <source>
        <dbReference type="Proteomes" id="UP000050320"/>
    </source>
</evidence>